<dbReference type="Proteomes" id="UP000316560">
    <property type="component" value="Unassembled WGS sequence"/>
</dbReference>
<gene>
    <name evidence="2" type="ORF">FB472_0301</name>
</gene>
<dbReference type="AlphaFoldDB" id="A0A8H2K2A5"/>
<organism evidence="2 3">
    <name type="scientific">Rhodoglobus vestalii</name>
    <dbReference type="NCBI Taxonomy" id="193384"/>
    <lineage>
        <taxon>Bacteria</taxon>
        <taxon>Bacillati</taxon>
        <taxon>Actinomycetota</taxon>
        <taxon>Actinomycetes</taxon>
        <taxon>Micrococcales</taxon>
        <taxon>Microbacteriaceae</taxon>
        <taxon>Rhodoglobus</taxon>
    </lineage>
</organism>
<dbReference type="RefSeq" id="WP_141989342.1">
    <property type="nucleotide sequence ID" value="NZ_VFRA01000001.1"/>
</dbReference>
<evidence type="ECO:0000256" key="1">
    <source>
        <dbReference type="SAM" id="Phobius"/>
    </source>
</evidence>
<keyword evidence="1" id="KW-0472">Membrane</keyword>
<keyword evidence="1" id="KW-1133">Transmembrane helix</keyword>
<dbReference type="EMBL" id="VFRA01000001">
    <property type="protein sequence ID" value="TQO18780.1"/>
    <property type="molecule type" value="Genomic_DNA"/>
</dbReference>
<feature type="transmembrane region" description="Helical" evidence="1">
    <location>
        <begin position="12"/>
        <end position="42"/>
    </location>
</feature>
<name>A0A8H2K2A5_9MICO</name>
<proteinExistence type="predicted"/>
<evidence type="ECO:0000313" key="3">
    <source>
        <dbReference type="Proteomes" id="UP000316560"/>
    </source>
</evidence>
<comment type="caution">
    <text evidence="2">The sequence shown here is derived from an EMBL/GenBank/DDBJ whole genome shotgun (WGS) entry which is preliminary data.</text>
</comment>
<keyword evidence="1" id="KW-0812">Transmembrane</keyword>
<sequence>MVSESTRRGTVSHIVAGIFAVALAVTTTIGTIPWWVAVLYAVASLVSKCATVHVNYLCLERIVSGITCEFFDALGLGVWLR</sequence>
<reference evidence="2 3" key="1">
    <citation type="submission" date="2019-06" db="EMBL/GenBank/DDBJ databases">
        <title>Sequencing the genomes of 1000 actinobacteria strains.</title>
        <authorList>
            <person name="Klenk H.-P."/>
        </authorList>
    </citation>
    <scope>NUCLEOTIDE SEQUENCE [LARGE SCALE GENOMIC DNA]</scope>
    <source>
        <strain evidence="2 3">DSM 21947</strain>
    </source>
</reference>
<accession>A0A8H2K2A5</accession>
<evidence type="ECO:0000313" key="2">
    <source>
        <dbReference type="EMBL" id="TQO18780.1"/>
    </source>
</evidence>
<protein>
    <submittedName>
        <fullName evidence="2">Uncharacterized protein</fullName>
    </submittedName>
</protein>
<keyword evidence="3" id="KW-1185">Reference proteome</keyword>